<evidence type="ECO:0000313" key="3">
    <source>
        <dbReference type="Proteomes" id="UP000319576"/>
    </source>
</evidence>
<sequence length="99" mass="11212">MNWISVEDRLPELPANPADRAVGVVVLVASADGRVLAARWVDPPQFGRHPRPPRWEEYDGSRLFRPVVTHWMPLPPHPVGSADRVGGKEFVRPSWTGRW</sequence>
<dbReference type="Proteomes" id="UP000319576">
    <property type="component" value="Chromosome"/>
</dbReference>
<evidence type="ECO:0000259" key="1">
    <source>
        <dbReference type="Pfam" id="PF04448"/>
    </source>
</evidence>
<gene>
    <name evidence="2" type="ORF">ETAA1_57080</name>
</gene>
<protein>
    <recommendedName>
        <fullName evidence="1">DUF551 domain-containing protein</fullName>
    </recommendedName>
</protein>
<feature type="domain" description="DUF551" evidence="1">
    <location>
        <begin position="3"/>
        <end position="77"/>
    </location>
</feature>
<organism evidence="2 3">
    <name type="scientific">Urbifossiella limnaea</name>
    <dbReference type="NCBI Taxonomy" id="2528023"/>
    <lineage>
        <taxon>Bacteria</taxon>
        <taxon>Pseudomonadati</taxon>
        <taxon>Planctomycetota</taxon>
        <taxon>Planctomycetia</taxon>
        <taxon>Gemmatales</taxon>
        <taxon>Gemmataceae</taxon>
        <taxon>Urbifossiella</taxon>
    </lineage>
</organism>
<accession>A0A517Y1S5</accession>
<dbReference type="InterPro" id="IPR007539">
    <property type="entry name" value="DUF551"/>
</dbReference>
<keyword evidence="3" id="KW-1185">Reference proteome</keyword>
<dbReference type="Pfam" id="PF04448">
    <property type="entry name" value="DUF551"/>
    <property type="match status" value="1"/>
</dbReference>
<name>A0A517Y1S5_9BACT</name>
<evidence type="ECO:0000313" key="2">
    <source>
        <dbReference type="EMBL" id="QDU23702.1"/>
    </source>
</evidence>
<dbReference type="AlphaFoldDB" id="A0A517Y1S5"/>
<dbReference type="RefSeq" id="WP_145243931.1">
    <property type="nucleotide sequence ID" value="NZ_CP036273.1"/>
</dbReference>
<dbReference type="KEGG" id="uli:ETAA1_57080"/>
<dbReference type="EMBL" id="CP036273">
    <property type="protein sequence ID" value="QDU23702.1"/>
    <property type="molecule type" value="Genomic_DNA"/>
</dbReference>
<reference evidence="2 3" key="1">
    <citation type="submission" date="2019-02" db="EMBL/GenBank/DDBJ databases">
        <title>Deep-cultivation of Planctomycetes and their phenomic and genomic characterization uncovers novel biology.</title>
        <authorList>
            <person name="Wiegand S."/>
            <person name="Jogler M."/>
            <person name="Boedeker C."/>
            <person name="Pinto D."/>
            <person name="Vollmers J."/>
            <person name="Rivas-Marin E."/>
            <person name="Kohn T."/>
            <person name="Peeters S.H."/>
            <person name="Heuer A."/>
            <person name="Rast P."/>
            <person name="Oberbeckmann S."/>
            <person name="Bunk B."/>
            <person name="Jeske O."/>
            <person name="Meyerdierks A."/>
            <person name="Storesund J.E."/>
            <person name="Kallscheuer N."/>
            <person name="Luecker S."/>
            <person name="Lage O.M."/>
            <person name="Pohl T."/>
            <person name="Merkel B.J."/>
            <person name="Hornburger P."/>
            <person name="Mueller R.-W."/>
            <person name="Bruemmer F."/>
            <person name="Labrenz M."/>
            <person name="Spormann A.M."/>
            <person name="Op den Camp H."/>
            <person name="Overmann J."/>
            <person name="Amann R."/>
            <person name="Jetten M.S.M."/>
            <person name="Mascher T."/>
            <person name="Medema M.H."/>
            <person name="Devos D.P."/>
            <person name="Kaster A.-K."/>
            <person name="Ovreas L."/>
            <person name="Rohde M."/>
            <person name="Galperin M.Y."/>
            <person name="Jogler C."/>
        </authorList>
    </citation>
    <scope>NUCLEOTIDE SEQUENCE [LARGE SCALE GENOMIC DNA]</scope>
    <source>
        <strain evidence="2 3">ETA_A1</strain>
    </source>
</reference>
<dbReference type="OrthoDB" id="5678344at2"/>
<proteinExistence type="predicted"/>